<dbReference type="Pfam" id="PF02826">
    <property type="entry name" value="2-Hacid_dh_C"/>
    <property type="match status" value="1"/>
</dbReference>
<comment type="similarity">
    <text evidence="1 3">Belongs to the D-isomer specific 2-hydroxyacid dehydrogenase family.</text>
</comment>
<dbReference type="InterPro" id="IPR006139">
    <property type="entry name" value="D-isomer_2_OHA_DH_cat_dom"/>
</dbReference>
<keyword evidence="2" id="KW-0520">NAD</keyword>
<dbReference type="CDD" id="cd12183">
    <property type="entry name" value="LDH_like_2"/>
    <property type="match status" value="1"/>
</dbReference>
<dbReference type="SUPFAM" id="SSF51735">
    <property type="entry name" value="NAD(P)-binding Rossmann-fold domains"/>
    <property type="match status" value="1"/>
</dbReference>
<dbReference type="EMBL" id="CP032869">
    <property type="protein sequence ID" value="AYL95142.1"/>
    <property type="molecule type" value="Genomic_DNA"/>
</dbReference>
<dbReference type="InterPro" id="IPR036291">
    <property type="entry name" value="NAD(P)-bd_dom_sf"/>
</dbReference>
<dbReference type="PANTHER" id="PTHR43026">
    <property type="entry name" value="2-HYDROXYACID DEHYDROGENASE HOMOLOG 1-RELATED"/>
    <property type="match status" value="1"/>
</dbReference>
<dbReference type="InterPro" id="IPR058205">
    <property type="entry name" value="D-LDH-like"/>
</dbReference>
<dbReference type="AlphaFoldDB" id="A0A494VVW7"/>
<keyword evidence="7" id="KW-1185">Reference proteome</keyword>
<keyword evidence="3" id="KW-0560">Oxidoreductase</keyword>
<proteinExistence type="inferred from homology"/>
<evidence type="ECO:0000256" key="1">
    <source>
        <dbReference type="ARBA" id="ARBA00005854"/>
    </source>
</evidence>
<dbReference type="KEGG" id="muh:HYN43_007465"/>
<evidence type="ECO:0000259" key="4">
    <source>
        <dbReference type="Pfam" id="PF00389"/>
    </source>
</evidence>
<feature type="domain" description="D-isomer specific 2-hydroxyacid dehydrogenase NAD-binding" evidence="5">
    <location>
        <begin position="109"/>
        <end position="294"/>
    </location>
</feature>
<dbReference type="Proteomes" id="UP000270046">
    <property type="component" value="Chromosome"/>
</dbReference>
<feature type="domain" description="D-isomer specific 2-hydroxyacid dehydrogenase catalytic" evidence="4">
    <location>
        <begin position="8"/>
        <end position="318"/>
    </location>
</feature>
<dbReference type="GO" id="GO:0051287">
    <property type="term" value="F:NAD binding"/>
    <property type="evidence" value="ECO:0007669"/>
    <property type="project" value="InterPro"/>
</dbReference>
<dbReference type="PANTHER" id="PTHR43026:SF1">
    <property type="entry name" value="2-HYDROXYACID DEHYDROGENASE HOMOLOG 1-RELATED"/>
    <property type="match status" value="1"/>
</dbReference>
<reference evidence="6 7" key="1">
    <citation type="submission" date="2018-10" db="EMBL/GenBank/DDBJ databases">
        <title>Genome sequencing of Mucilaginibacter sp. HYN0043.</title>
        <authorList>
            <person name="Kim M."/>
            <person name="Yi H."/>
        </authorList>
    </citation>
    <scope>NUCLEOTIDE SEQUENCE [LARGE SCALE GENOMIC DNA]</scope>
    <source>
        <strain evidence="6 7">HYN0043</strain>
    </source>
</reference>
<evidence type="ECO:0000259" key="5">
    <source>
        <dbReference type="Pfam" id="PF02826"/>
    </source>
</evidence>
<protein>
    <submittedName>
        <fullName evidence="6">2-hydroxyacid dehydrogenase</fullName>
    </submittedName>
</protein>
<dbReference type="Gene3D" id="3.40.50.720">
    <property type="entry name" value="NAD(P)-binding Rossmann-like Domain"/>
    <property type="match status" value="2"/>
</dbReference>
<gene>
    <name evidence="6" type="ORF">HYN43_007465</name>
</gene>
<evidence type="ECO:0000313" key="7">
    <source>
        <dbReference type="Proteomes" id="UP000270046"/>
    </source>
</evidence>
<dbReference type="SUPFAM" id="SSF52283">
    <property type="entry name" value="Formate/glycerate dehydrogenase catalytic domain-like"/>
    <property type="match status" value="1"/>
</dbReference>
<sequence>MKAVAYSIKPFEKEFLAKANQKKHDITLISNALSIDTAVFAEGKDAVIVFTNDDVSAAVIKQLADYGVKLIITRSTGTDHIDKQLAATYGISIANIPSYSPQAIAEHAVALAFALNRQIIRADKHSHHFDFRNDELIGFNFAGKTVGLIGLGNTGKAAAKIFNGLSCNVIAYDPAFPADVEHITPVTLEELLANADIISLHLPLTAATKHLIKNQTIRQMKNGVMLINTSRGALIRTTDAIAALKSGKMGYLGLDVYEFEKGLFFEDHENDAVKDPLLHSLLNYPNVLVTPHQAYLTKEALQEIADKTIRNLDKWQINKCAGDNCACANSCRVSLPVEIKI</sequence>
<organism evidence="6 7">
    <name type="scientific">Mucilaginibacter celer</name>
    <dbReference type="NCBI Taxonomy" id="2305508"/>
    <lineage>
        <taxon>Bacteria</taxon>
        <taxon>Pseudomonadati</taxon>
        <taxon>Bacteroidota</taxon>
        <taxon>Sphingobacteriia</taxon>
        <taxon>Sphingobacteriales</taxon>
        <taxon>Sphingobacteriaceae</taxon>
        <taxon>Mucilaginibacter</taxon>
    </lineage>
</organism>
<accession>A0A494VVW7</accession>
<evidence type="ECO:0000256" key="2">
    <source>
        <dbReference type="ARBA" id="ARBA00023027"/>
    </source>
</evidence>
<dbReference type="OrthoDB" id="1522997at2"/>
<dbReference type="RefSeq" id="WP_119408846.1">
    <property type="nucleotide sequence ID" value="NZ_CP032869.1"/>
</dbReference>
<evidence type="ECO:0000256" key="3">
    <source>
        <dbReference type="RuleBase" id="RU003719"/>
    </source>
</evidence>
<dbReference type="Pfam" id="PF00389">
    <property type="entry name" value="2-Hacid_dh"/>
    <property type="match status" value="1"/>
</dbReference>
<dbReference type="GO" id="GO:0008720">
    <property type="term" value="F:D-lactate dehydrogenase (NAD+) activity"/>
    <property type="evidence" value="ECO:0007669"/>
    <property type="project" value="TreeGrafter"/>
</dbReference>
<dbReference type="InterPro" id="IPR006140">
    <property type="entry name" value="D-isomer_DH_NAD-bd"/>
</dbReference>
<evidence type="ECO:0000313" key="6">
    <source>
        <dbReference type="EMBL" id="AYL95142.1"/>
    </source>
</evidence>
<name>A0A494VVW7_9SPHI</name>